<feature type="signal peptide" evidence="1">
    <location>
        <begin position="1"/>
        <end position="18"/>
    </location>
</feature>
<dbReference type="GO" id="GO:0016787">
    <property type="term" value="F:hydrolase activity"/>
    <property type="evidence" value="ECO:0007669"/>
    <property type="project" value="UniProtKB-KW"/>
</dbReference>
<dbReference type="GeneID" id="54290595"/>
<keyword evidence="1" id="KW-0732">Signal</keyword>
<evidence type="ECO:0000313" key="2">
    <source>
        <dbReference type="EMBL" id="KAF2014323.1"/>
    </source>
</evidence>
<dbReference type="Gene3D" id="2.120.10.30">
    <property type="entry name" value="TolB, C-terminal domain"/>
    <property type="match status" value="1"/>
</dbReference>
<dbReference type="Proteomes" id="UP000799778">
    <property type="component" value="Unassembled WGS sequence"/>
</dbReference>
<dbReference type="SUPFAM" id="SSF82171">
    <property type="entry name" value="DPP6 N-terminal domain-like"/>
    <property type="match status" value="1"/>
</dbReference>
<keyword evidence="2" id="KW-0378">Hydrolase</keyword>
<dbReference type="EMBL" id="ML978070">
    <property type="protein sequence ID" value="KAF2014323.1"/>
    <property type="molecule type" value="Genomic_DNA"/>
</dbReference>
<dbReference type="InterPro" id="IPR011042">
    <property type="entry name" value="6-blade_b-propeller_TolB-like"/>
</dbReference>
<dbReference type="AlphaFoldDB" id="A0A6A5XN24"/>
<sequence length="620" mass="67924">MLFHTITVACYLAAGTRASSILVREESKIPSPPAPEPIEVTEIPLPPAIPEGAACTVEVNPRGTGCITTTLNKMQAGTFTRDQNHIIASVLFVGAPDTIYDGTQIIIINAQNTTFSNGDPWRCITCGVPPENSIGRIDAMLYPRAFNDGKRILAGPNIIETGGYDITDDRVSPEKTFIYPIRWNVAADGSGPGGAIRELRLHPDDTHLAWSSFVAGGEFSYYGRLKFTKNPTAGTPLAPRYDLEKVSLLHNDKFGRFIDVKGDELIIDRNAIIIGELRGFSGTGHEITYLGYPWESCNLDVFAVSLQTGKIRRLTSHPEYVDPVDISADDKWTVIQDTRGTDRQMWLSGMRGIPPIIDLVVSAAASSTRNNGERRFFQPYLLDRYGDRGNYFGQRVNAAGDGSNGAVNDPNWNGKADPHFSLDGTRIVYHQDLLTAPACGGENPLPCPVLNAQGGRRSRIMLAWLVSRSPQRIPKFEAGPDWISWATPYVAGSPPPSRYAVKGGTYKHHGNVSGTADVVITTDKTGAEQGVTVVYKNYSDGRDYILNGYENATITRPTEWDVVNDWYSRIVQTGVVKGVKETSKDGFHLSINVLENIFNANGTLTTTLNGKVYKQPQNKT</sequence>
<evidence type="ECO:0000256" key="1">
    <source>
        <dbReference type="SAM" id="SignalP"/>
    </source>
</evidence>
<feature type="chain" id="PRO_5025436703" evidence="1">
    <location>
        <begin position="19"/>
        <end position="620"/>
    </location>
</feature>
<organism evidence="2 3">
    <name type="scientific">Aaosphaeria arxii CBS 175.79</name>
    <dbReference type="NCBI Taxonomy" id="1450172"/>
    <lineage>
        <taxon>Eukaryota</taxon>
        <taxon>Fungi</taxon>
        <taxon>Dikarya</taxon>
        <taxon>Ascomycota</taxon>
        <taxon>Pezizomycotina</taxon>
        <taxon>Dothideomycetes</taxon>
        <taxon>Pleosporomycetidae</taxon>
        <taxon>Pleosporales</taxon>
        <taxon>Pleosporales incertae sedis</taxon>
        <taxon>Aaosphaeria</taxon>
    </lineage>
</organism>
<name>A0A6A5XN24_9PLEO</name>
<keyword evidence="3" id="KW-1185">Reference proteome</keyword>
<reference evidence="2" key="1">
    <citation type="journal article" date="2020" name="Stud. Mycol.">
        <title>101 Dothideomycetes genomes: a test case for predicting lifestyles and emergence of pathogens.</title>
        <authorList>
            <person name="Haridas S."/>
            <person name="Albert R."/>
            <person name="Binder M."/>
            <person name="Bloem J."/>
            <person name="Labutti K."/>
            <person name="Salamov A."/>
            <person name="Andreopoulos B."/>
            <person name="Baker S."/>
            <person name="Barry K."/>
            <person name="Bills G."/>
            <person name="Bluhm B."/>
            <person name="Cannon C."/>
            <person name="Castanera R."/>
            <person name="Culley D."/>
            <person name="Daum C."/>
            <person name="Ezra D."/>
            <person name="Gonzalez J."/>
            <person name="Henrissat B."/>
            <person name="Kuo A."/>
            <person name="Liang C."/>
            <person name="Lipzen A."/>
            <person name="Lutzoni F."/>
            <person name="Magnuson J."/>
            <person name="Mondo S."/>
            <person name="Nolan M."/>
            <person name="Ohm R."/>
            <person name="Pangilinan J."/>
            <person name="Park H.-J."/>
            <person name="Ramirez L."/>
            <person name="Alfaro M."/>
            <person name="Sun H."/>
            <person name="Tritt A."/>
            <person name="Yoshinaga Y."/>
            <person name="Zwiers L.-H."/>
            <person name="Turgeon B."/>
            <person name="Goodwin S."/>
            <person name="Spatafora J."/>
            <person name="Crous P."/>
            <person name="Grigoriev I."/>
        </authorList>
    </citation>
    <scope>NUCLEOTIDE SEQUENCE</scope>
    <source>
        <strain evidence="2">CBS 175.79</strain>
    </source>
</reference>
<proteinExistence type="predicted"/>
<evidence type="ECO:0000313" key="3">
    <source>
        <dbReference type="Proteomes" id="UP000799778"/>
    </source>
</evidence>
<accession>A0A6A5XN24</accession>
<dbReference type="RefSeq" id="XP_033382662.1">
    <property type="nucleotide sequence ID" value="XM_033533198.1"/>
</dbReference>
<protein>
    <submittedName>
        <fullName evidence="2">Saponin hydrolase</fullName>
    </submittedName>
</protein>
<gene>
    <name evidence="2" type="ORF">BU24DRAFT_481770</name>
</gene>
<dbReference type="OrthoDB" id="10265322at2759"/>